<gene>
    <name evidence="4" type="ORF">CCACVL1_05443</name>
</gene>
<feature type="domain" description="Peptidase A1" evidence="3">
    <location>
        <begin position="79"/>
        <end position="407"/>
    </location>
</feature>
<dbReference type="PROSITE" id="PS51767">
    <property type="entry name" value="PEPTIDASE_A1"/>
    <property type="match status" value="1"/>
</dbReference>
<evidence type="ECO:0000256" key="1">
    <source>
        <dbReference type="ARBA" id="ARBA00007447"/>
    </source>
</evidence>
<sequence>MACKTKMHPFPLLFLIALLFSFISLQVSARSYQTLVAPIIKDPKTSLYTITLNSREKYVIDINAPLSWRLCQKNPPSPVFCSAPQCTQVRSFLSSMCPEANNIWMKYGHCQCIVTAVNSVAKSCVPERLTYSNFMLSWTNGKNPTGDANLNKIYYSCAPNTLFKSLPQGVSGLAALSRAPLGFSSQFTPAFVGMTKKFALCLPSATGNIAPGVTFFGNGPYYFGYYMPTQFDVSKVLSYTPLLKKSNSVEHYIGLKGISINGKASKFLPSAFAFDSRGNGGVKLSTIVPYTTLRSDIYNTLLKDFYKATKNVPKVKNVSPFGLCVKASSLGWTRIGLVAPTIELGLGNGVIWRIYGTNSMKEVGGDVACLAFVDGGKTAKEAVVIGAYQMENHFLEFDLAASRLGISDSLYTYRASCASFNLTSAV</sequence>
<evidence type="ECO:0000259" key="3">
    <source>
        <dbReference type="PROSITE" id="PS51767"/>
    </source>
</evidence>
<organism evidence="4 5">
    <name type="scientific">Corchorus capsularis</name>
    <name type="common">Jute</name>
    <dbReference type="NCBI Taxonomy" id="210143"/>
    <lineage>
        <taxon>Eukaryota</taxon>
        <taxon>Viridiplantae</taxon>
        <taxon>Streptophyta</taxon>
        <taxon>Embryophyta</taxon>
        <taxon>Tracheophyta</taxon>
        <taxon>Spermatophyta</taxon>
        <taxon>Magnoliopsida</taxon>
        <taxon>eudicotyledons</taxon>
        <taxon>Gunneridae</taxon>
        <taxon>Pentapetalae</taxon>
        <taxon>rosids</taxon>
        <taxon>malvids</taxon>
        <taxon>Malvales</taxon>
        <taxon>Malvaceae</taxon>
        <taxon>Grewioideae</taxon>
        <taxon>Apeibeae</taxon>
        <taxon>Corchorus</taxon>
    </lineage>
</organism>
<dbReference type="PANTHER" id="PTHR47965">
    <property type="entry name" value="ASPARTYL PROTEASE-RELATED"/>
    <property type="match status" value="1"/>
</dbReference>
<dbReference type="GO" id="GO:0004190">
    <property type="term" value="F:aspartic-type endopeptidase activity"/>
    <property type="evidence" value="ECO:0007669"/>
    <property type="project" value="InterPro"/>
</dbReference>
<dbReference type="Gene3D" id="2.40.70.10">
    <property type="entry name" value="Acid Proteases"/>
    <property type="match status" value="2"/>
</dbReference>
<keyword evidence="2" id="KW-0732">Signal</keyword>
<dbReference type="Pfam" id="PF14541">
    <property type="entry name" value="TAXi_C"/>
    <property type="match status" value="1"/>
</dbReference>
<dbReference type="Gramene" id="OMO95272">
    <property type="protein sequence ID" value="OMO95272"/>
    <property type="gene ID" value="CCACVL1_05443"/>
</dbReference>
<dbReference type="OMA" id="CTRAHRF"/>
<dbReference type="OrthoDB" id="1258937at2759"/>
<dbReference type="Pfam" id="PF14543">
    <property type="entry name" value="TAXi_N"/>
    <property type="match status" value="1"/>
</dbReference>
<dbReference type="EMBL" id="AWWV01007683">
    <property type="protein sequence ID" value="OMO95272.1"/>
    <property type="molecule type" value="Genomic_DNA"/>
</dbReference>
<accession>A0A1R3JK95</accession>
<evidence type="ECO:0000313" key="5">
    <source>
        <dbReference type="Proteomes" id="UP000188268"/>
    </source>
</evidence>
<dbReference type="STRING" id="210143.A0A1R3JK95"/>
<reference evidence="4 5" key="1">
    <citation type="submission" date="2013-09" db="EMBL/GenBank/DDBJ databases">
        <title>Corchorus capsularis genome sequencing.</title>
        <authorList>
            <person name="Alam M."/>
            <person name="Haque M.S."/>
            <person name="Islam M.S."/>
            <person name="Emdad E.M."/>
            <person name="Islam M.M."/>
            <person name="Ahmed B."/>
            <person name="Halim A."/>
            <person name="Hossen Q.M.M."/>
            <person name="Hossain M.Z."/>
            <person name="Ahmed R."/>
            <person name="Khan M.M."/>
            <person name="Islam R."/>
            <person name="Rashid M.M."/>
            <person name="Khan S.A."/>
            <person name="Rahman M.S."/>
            <person name="Alam M."/>
        </authorList>
    </citation>
    <scope>NUCLEOTIDE SEQUENCE [LARGE SCALE GENOMIC DNA]</scope>
    <source>
        <strain evidence="5">cv. CVL-1</strain>
        <tissue evidence="4">Whole seedling</tissue>
    </source>
</reference>
<dbReference type="InterPro" id="IPR032861">
    <property type="entry name" value="TAXi_N"/>
</dbReference>
<evidence type="ECO:0000313" key="4">
    <source>
        <dbReference type="EMBL" id="OMO95272.1"/>
    </source>
</evidence>
<dbReference type="InterPro" id="IPR032799">
    <property type="entry name" value="TAXi_C"/>
</dbReference>
<comment type="caution">
    <text evidence="4">The sequence shown here is derived from an EMBL/GenBank/DDBJ whole genome shotgun (WGS) entry which is preliminary data.</text>
</comment>
<feature type="chain" id="PRO_5013136763" evidence="2">
    <location>
        <begin position="30"/>
        <end position="426"/>
    </location>
</feature>
<dbReference type="InterPro" id="IPR033121">
    <property type="entry name" value="PEPTIDASE_A1"/>
</dbReference>
<name>A0A1R3JK95_COCAP</name>
<keyword evidence="5" id="KW-1185">Reference proteome</keyword>
<dbReference type="Proteomes" id="UP000188268">
    <property type="component" value="Unassembled WGS sequence"/>
</dbReference>
<dbReference type="InterPro" id="IPR001461">
    <property type="entry name" value="Aspartic_peptidase_A1"/>
</dbReference>
<dbReference type="AlphaFoldDB" id="A0A1R3JK95"/>
<dbReference type="PANTHER" id="PTHR47965:SF63">
    <property type="entry name" value="OS01G0937200 PROTEIN"/>
    <property type="match status" value="1"/>
</dbReference>
<evidence type="ECO:0000256" key="2">
    <source>
        <dbReference type="SAM" id="SignalP"/>
    </source>
</evidence>
<comment type="similarity">
    <text evidence="1">Belongs to the peptidase A1 family.</text>
</comment>
<proteinExistence type="inferred from homology"/>
<dbReference type="GO" id="GO:0006508">
    <property type="term" value="P:proteolysis"/>
    <property type="evidence" value="ECO:0007669"/>
    <property type="project" value="InterPro"/>
</dbReference>
<dbReference type="InterPro" id="IPR021109">
    <property type="entry name" value="Peptidase_aspartic_dom_sf"/>
</dbReference>
<feature type="signal peptide" evidence="2">
    <location>
        <begin position="1"/>
        <end position="29"/>
    </location>
</feature>
<protein>
    <submittedName>
        <fullName evidence="4">Peptidase A1</fullName>
    </submittedName>
</protein>
<dbReference type="SUPFAM" id="SSF50630">
    <property type="entry name" value="Acid proteases"/>
    <property type="match status" value="1"/>
</dbReference>